<accession>F0ZTF0</accession>
<organism evidence="2 3">
    <name type="scientific">Dictyostelium purpureum</name>
    <name type="common">Slime mold</name>
    <dbReference type="NCBI Taxonomy" id="5786"/>
    <lineage>
        <taxon>Eukaryota</taxon>
        <taxon>Amoebozoa</taxon>
        <taxon>Evosea</taxon>
        <taxon>Eumycetozoa</taxon>
        <taxon>Dictyostelia</taxon>
        <taxon>Dictyosteliales</taxon>
        <taxon>Dictyosteliaceae</taxon>
        <taxon>Dictyostelium</taxon>
    </lineage>
</organism>
<dbReference type="Proteomes" id="UP000001064">
    <property type="component" value="Unassembled WGS sequence"/>
</dbReference>
<evidence type="ECO:0000313" key="3">
    <source>
        <dbReference type="Proteomes" id="UP000001064"/>
    </source>
</evidence>
<evidence type="ECO:0000256" key="1">
    <source>
        <dbReference type="SAM" id="MobiDB-lite"/>
    </source>
</evidence>
<proteinExistence type="predicted"/>
<name>F0ZTF0_DICPU</name>
<sequence>MDRRDNNGNNNILQSSRQKRSLKSFERQCLKPVYKETVFCKKHLTPLYKDHIEKLKSDGLSIDQIVNNEAWSWNPDILNKKEEQLQQKHQQPQQQQQLEKYTDSEEFVLDESLLPFTEFLNNNTKRLNSLRKKRLISSKLNNKPNSKKEKPLKQKVTKKQEKVISIKKTETIKEINKGQINNKIPPIPQQPQQIKIMPQQMIEASVTTTTTTTNTNATTTTSTTSTIPNSNISNKEEIKKTNQNIFFNKVSNLMDDLGWSLDDDEEEE</sequence>
<dbReference type="InParanoid" id="F0ZTF0"/>
<dbReference type="GeneID" id="10508240"/>
<dbReference type="OMA" id="SHIYMDE"/>
<dbReference type="KEGG" id="dpp:DICPUDRAFT_81418"/>
<gene>
    <name evidence="2" type="ORF">DICPUDRAFT_81418</name>
</gene>
<feature type="compositionally biased region" description="Basic and acidic residues" evidence="1">
    <location>
        <begin position="146"/>
        <end position="160"/>
    </location>
</feature>
<feature type="region of interest" description="Disordered" evidence="1">
    <location>
        <begin position="134"/>
        <end position="160"/>
    </location>
</feature>
<dbReference type="VEuPathDB" id="AmoebaDB:DICPUDRAFT_81418"/>
<protein>
    <submittedName>
        <fullName evidence="2">Uncharacterized protein</fullName>
    </submittedName>
</protein>
<reference evidence="3" key="1">
    <citation type="journal article" date="2011" name="Genome Biol.">
        <title>Comparative genomics of the social amoebae Dictyostelium discoideum and Dictyostelium purpureum.</title>
        <authorList>
            <consortium name="US DOE Joint Genome Institute (JGI-PGF)"/>
            <person name="Sucgang R."/>
            <person name="Kuo A."/>
            <person name="Tian X."/>
            <person name="Salerno W."/>
            <person name="Parikh A."/>
            <person name="Feasley C.L."/>
            <person name="Dalin E."/>
            <person name="Tu H."/>
            <person name="Huang E."/>
            <person name="Barry K."/>
            <person name="Lindquist E."/>
            <person name="Shapiro H."/>
            <person name="Bruce D."/>
            <person name="Schmutz J."/>
            <person name="Salamov A."/>
            <person name="Fey P."/>
            <person name="Gaudet P."/>
            <person name="Anjard C."/>
            <person name="Babu M.M."/>
            <person name="Basu S."/>
            <person name="Bushmanova Y."/>
            <person name="van der Wel H."/>
            <person name="Katoh-Kurasawa M."/>
            <person name="Dinh C."/>
            <person name="Coutinho P.M."/>
            <person name="Saito T."/>
            <person name="Elias M."/>
            <person name="Schaap P."/>
            <person name="Kay R.R."/>
            <person name="Henrissat B."/>
            <person name="Eichinger L."/>
            <person name="Rivero F."/>
            <person name="Putnam N.H."/>
            <person name="West C.M."/>
            <person name="Loomis W.F."/>
            <person name="Chisholm R.L."/>
            <person name="Shaulsky G."/>
            <person name="Strassmann J.E."/>
            <person name="Queller D.C."/>
            <person name="Kuspa A."/>
            <person name="Grigoriev I.V."/>
        </authorList>
    </citation>
    <scope>NUCLEOTIDE SEQUENCE [LARGE SCALE GENOMIC DNA]</scope>
    <source>
        <strain evidence="3">QSDP1</strain>
    </source>
</reference>
<evidence type="ECO:0000313" key="2">
    <source>
        <dbReference type="EMBL" id="EGC32780.1"/>
    </source>
</evidence>
<dbReference type="RefSeq" id="XP_003290703.1">
    <property type="nucleotide sequence ID" value="XM_003290655.1"/>
</dbReference>
<keyword evidence="3" id="KW-1185">Reference proteome</keyword>
<dbReference type="AlphaFoldDB" id="F0ZTF0"/>
<dbReference type="EMBL" id="GL871175">
    <property type="protein sequence ID" value="EGC32780.1"/>
    <property type="molecule type" value="Genomic_DNA"/>
</dbReference>